<dbReference type="Proteomes" id="UP000504636">
    <property type="component" value="Unplaced"/>
</dbReference>
<dbReference type="GO" id="GO:0006896">
    <property type="term" value="P:Golgi to vacuole transport"/>
    <property type="evidence" value="ECO:0007669"/>
    <property type="project" value="TreeGrafter"/>
</dbReference>
<dbReference type="InterPro" id="IPR050310">
    <property type="entry name" value="VPS10-sortilin"/>
</dbReference>
<evidence type="ECO:0000256" key="4">
    <source>
        <dbReference type="ARBA" id="ARBA00022448"/>
    </source>
</evidence>
<dbReference type="GO" id="GO:0006895">
    <property type="term" value="P:Golgi to endosome transport"/>
    <property type="evidence" value="ECO:0007669"/>
    <property type="project" value="TreeGrafter"/>
</dbReference>
<dbReference type="RefSeq" id="XP_033573790.1">
    <property type="nucleotide sequence ID" value="XM_033715839.1"/>
</dbReference>
<evidence type="ECO:0000256" key="15">
    <source>
        <dbReference type="ARBA" id="ARBA00031354"/>
    </source>
</evidence>
<dbReference type="PANTHER" id="PTHR12106:SF27">
    <property type="entry name" value="SORTILIN-RELATED RECEPTOR"/>
    <property type="match status" value="1"/>
</dbReference>
<dbReference type="GO" id="GO:0005829">
    <property type="term" value="C:cytosol"/>
    <property type="evidence" value="ECO:0007669"/>
    <property type="project" value="GOC"/>
</dbReference>
<reference evidence="21 23" key="1">
    <citation type="journal article" date="2020" name="Stud. Mycol.">
        <title>101 Dothideomycetes genomes: a test case for predicting lifestyles and emergence of pathogens.</title>
        <authorList>
            <person name="Haridas S."/>
            <person name="Albert R."/>
            <person name="Binder M."/>
            <person name="Bloem J."/>
            <person name="Labutti K."/>
            <person name="Salamov A."/>
            <person name="Andreopoulos B."/>
            <person name="Baker S."/>
            <person name="Barry K."/>
            <person name="Bills G."/>
            <person name="Bluhm B."/>
            <person name="Cannon C."/>
            <person name="Castanera R."/>
            <person name="Culley D."/>
            <person name="Daum C."/>
            <person name="Ezra D."/>
            <person name="Gonzalez J."/>
            <person name="Henrissat B."/>
            <person name="Kuo A."/>
            <person name="Liang C."/>
            <person name="Lipzen A."/>
            <person name="Lutzoni F."/>
            <person name="Magnuson J."/>
            <person name="Mondo S."/>
            <person name="Nolan M."/>
            <person name="Ohm R."/>
            <person name="Pangilinan J."/>
            <person name="Park H.-J."/>
            <person name="Ramirez L."/>
            <person name="Alfaro M."/>
            <person name="Sun H."/>
            <person name="Tritt A."/>
            <person name="Yoshinaga Y."/>
            <person name="Zwiers L.-H."/>
            <person name="Turgeon B."/>
            <person name="Goodwin S."/>
            <person name="Spatafora J."/>
            <person name="Crous P."/>
            <person name="Grigoriev I."/>
        </authorList>
    </citation>
    <scope>NUCLEOTIDE SEQUENCE</scope>
    <source>
        <strain evidence="21 23">CBS 304.34</strain>
    </source>
</reference>
<dbReference type="Gene3D" id="2.10.70.80">
    <property type="match status" value="2"/>
</dbReference>
<dbReference type="Gene3D" id="2.130.10.10">
    <property type="entry name" value="YVTN repeat-like/Quinoprotein amine dehydrogenase"/>
    <property type="match status" value="2"/>
</dbReference>
<evidence type="ECO:0000256" key="10">
    <source>
        <dbReference type="ARBA" id="ARBA00023136"/>
    </source>
</evidence>
<evidence type="ECO:0000256" key="11">
    <source>
        <dbReference type="ARBA" id="ARBA00023170"/>
    </source>
</evidence>
<dbReference type="GO" id="GO:0006623">
    <property type="term" value="P:protein targeting to vacuole"/>
    <property type="evidence" value="ECO:0007669"/>
    <property type="project" value="TreeGrafter"/>
</dbReference>
<dbReference type="OrthoDB" id="443634at2759"/>
<keyword evidence="12" id="KW-0325">Glycoprotein</keyword>
<keyword evidence="4" id="KW-0813">Transport</keyword>
<evidence type="ECO:0000256" key="5">
    <source>
        <dbReference type="ARBA" id="ARBA00022692"/>
    </source>
</evidence>
<name>A0A6A6YDC6_9PEZI</name>
<evidence type="ECO:0000313" key="22">
    <source>
        <dbReference type="Proteomes" id="UP000504636"/>
    </source>
</evidence>
<evidence type="ECO:0000256" key="8">
    <source>
        <dbReference type="ARBA" id="ARBA00022989"/>
    </source>
</evidence>
<feature type="transmembrane region" description="Helical" evidence="18">
    <location>
        <begin position="1397"/>
        <end position="1420"/>
    </location>
</feature>
<sequence length="1470" mass="165037">MRFLKGILLPALLVAIGPASAKDKKGPELETKAFETRTQNLFYFDDSEIVLVTEPLKGTIWRSEDAGKEWNPVKDIPENKALGVLKNPFDNQVAIAFGGDTTHWITYDQGESWTSFDTDGVVALGGSPVSFHAKDSKKILFHGGDECSDFLCLGKTWYTEDGFKTTKLLRGDRKMCIWAKSTDRFLANDEGKYDDRVLCIVKGKYSRLVKDYKMVISDNFFDDEEEPVMSAGRTVSGISNMAAVKGYIVAAAKAPGSDELALYVTDDTIVWHRAEFGDHKVEEDAYTILESTNYSVQVDVMTNRWTNVGALFTSNSNGTYFTKNIAHTNRDREGYVDFEKISNIQGIVLVNVVKNWEEVEKSWAQKKIISQISFDDGRTFENLKVDDKDLHLHSVTNLRNSGRVFSSPAPGIIMGVGNTGEYLKPYIEGDLYVSDDAGLTWQLALKEAHKYEFGDAGSVLVAVFDEGETDKIYYSLKHGRPDTWEKFDMGFKFKAYELTTIPDSTSLQFILTGIRRGKANDAEHFISSLDFSALHEGKCKKKDFINWNARVDDDGKPICVMGQEQSFRRRKWDADCFVDEEFKDPVPVFKKCECTEKDFECDFNFVPEWDGDKKKCVPSGALTAPEGECEGDQNTYTGSSGWRLIPGNMCEGGLKKDKPEERQCSDTKAPPSSGDITQTITEFKGQGFREHFYLERGDFAHGTDETIITLTSEREAWITHDHGKSWKKAVDDDIVAIYPHQYNNDYVYLITPTKKVYYSEDRGQDKVMKHFDAPTAPNTQMLQIMGFHPEPNHADWLIWIGAEDCKAGQDGCHSTASVSTKNGLEWKALTTFVKKCQFMWREDGRQVNEKLVFCEQYAKENPDEPLQLVASEDWFEHKDVRFNDVVEFATMSEFIIVASKTEDRKSLKLDASLDGKVFADAKFPPKFNVDHQQAYTVLDSSTHSIFLHVTVNPAREQEYGTIIKSNSNGTSYVLSINDVNRNTDGYVDFEKMQGIEGVAVVNIVANRKAVDGGAKKQKKTKITHNDGADWAFLTPPEKDSDGKKYDCSGDLSKCSLHLHGYTERGDPRETFSSPTAVGLMMGVGNVGETLSLYDEGSTFLTRDAGITWKEIKKGPYMFEFGDQGSVIVIVRKNEDTDHVYYSIDEGKTAFQLHKFSDHAVRIDSITTVPSDTSLNFLLWGKDKGQPITINLDFSGKFKRQCDLDEKNPEAGDYTIWIPGHPSQEDDCLFGHVAEYHRKKDTSTECYNGRKIDHLHNIARNCTCTRRDFECDYNYERQPSGECTLIQGLSVPDPIQACKDNPKLKEYWAITGYRRIPLSTCKDGKEMDHTSQVLPCPGWEDEYEKKHGISGFGLFLAIVLPILAASGVGYWVWSNWDGKFGRIRLGESGPSFDSNSPWISWPVATISALVAVVVAIPMVVGSAWRAVSSRMGGGYGGRTFTSRSSFARGGDYAVVDPDEGELLGEDSDEEV</sequence>
<dbReference type="SMART" id="SM00602">
    <property type="entry name" value="VPS10"/>
    <property type="match status" value="2"/>
</dbReference>
<evidence type="ECO:0000256" key="12">
    <source>
        <dbReference type="ARBA" id="ARBA00023180"/>
    </source>
</evidence>
<feature type="region of interest" description="Disordered" evidence="17">
    <location>
        <begin position="655"/>
        <end position="676"/>
    </location>
</feature>
<evidence type="ECO:0000256" key="18">
    <source>
        <dbReference type="SAM" id="Phobius"/>
    </source>
</evidence>
<reference evidence="23" key="3">
    <citation type="submission" date="2025-04" db="UniProtKB">
        <authorList>
            <consortium name="RefSeq"/>
        </authorList>
    </citation>
    <scope>IDENTIFICATION</scope>
    <source>
        <strain evidence="23">CBS 304.34</strain>
    </source>
</reference>
<keyword evidence="5 18" id="KW-0812">Transmembrane</keyword>
<keyword evidence="10 18" id="KW-0472">Membrane</keyword>
<dbReference type="Gene3D" id="3.30.60.270">
    <property type="match status" value="2"/>
</dbReference>
<evidence type="ECO:0000256" key="19">
    <source>
        <dbReference type="SAM" id="SignalP"/>
    </source>
</evidence>
<feature type="domain" description="VPS10" evidence="20">
    <location>
        <begin position="49"/>
        <end position="670"/>
    </location>
</feature>
<evidence type="ECO:0000256" key="2">
    <source>
        <dbReference type="ARBA" id="ARBA00004488"/>
    </source>
</evidence>
<dbReference type="SUPFAM" id="SSF110296">
    <property type="entry name" value="Oligoxyloglucan reducing end-specific cellobiohydrolase"/>
    <property type="match status" value="2"/>
</dbReference>
<dbReference type="InterPro" id="IPR015943">
    <property type="entry name" value="WD40/YVTN_repeat-like_dom_sf"/>
</dbReference>
<evidence type="ECO:0000256" key="1">
    <source>
        <dbReference type="ARBA" id="ARBA00004166"/>
    </source>
</evidence>
<feature type="signal peptide" evidence="19">
    <location>
        <begin position="1"/>
        <end position="21"/>
    </location>
</feature>
<keyword evidence="11" id="KW-0675">Receptor</keyword>
<dbReference type="EMBL" id="MU003706">
    <property type="protein sequence ID" value="KAF2806826.1"/>
    <property type="molecule type" value="Genomic_DNA"/>
</dbReference>
<evidence type="ECO:0000256" key="6">
    <source>
        <dbReference type="ARBA" id="ARBA00022737"/>
    </source>
</evidence>
<evidence type="ECO:0000256" key="13">
    <source>
        <dbReference type="ARBA" id="ARBA00025569"/>
    </source>
</evidence>
<dbReference type="Pfam" id="PF15902">
    <property type="entry name" value="Sortilin-Vps10"/>
    <property type="match status" value="2"/>
</dbReference>
<evidence type="ECO:0000256" key="14">
    <source>
        <dbReference type="ARBA" id="ARBA00031250"/>
    </source>
</evidence>
<dbReference type="GO" id="GO:0016020">
    <property type="term" value="C:membrane"/>
    <property type="evidence" value="ECO:0007669"/>
    <property type="project" value="InterPro"/>
</dbReference>
<gene>
    <name evidence="21 23" type="ORF">BDZ99DRAFT_393323</name>
</gene>
<protein>
    <recommendedName>
        <fullName evidence="3">Vacuolar protein sorting/targeting protein 10</fullName>
    </recommendedName>
    <alternativeName>
        <fullName evidence="15">Carboxypeptidase Y receptor</fullName>
    </alternativeName>
    <alternativeName>
        <fullName evidence="14 16">Sortilin VPS10</fullName>
    </alternativeName>
</protein>
<evidence type="ECO:0000313" key="23">
    <source>
        <dbReference type="RefSeq" id="XP_033573790.1"/>
    </source>
</evidence>
<evidence type="ECO:0000256" key="7">
    <source>
        <dbReference type="ARBA" id="ARBA00022927"/>
    </source>
</evidence>
<comment type="subcellular location">
    <subcellularLocation>
        <location evidence="1">Golgi apparatus</location>
        <location evidence="1">trans-Golgi network membrane</location>
        <topology evidence="1">Multi-pass membrane protein</topology>
    </subcellularLocation>
    <subcellularLocation>
        <location evidence="2">Prevacuolar compartment membrane</location>
        <topology evidence="2">Multi-pass membrane protein</topology>
    </subcellularLocation>
</comment>
<keyword evidence="19" id="KW-0732">Signal</keyword>
<evidence type="ECO:0000256" key="17">
    <source>
        <dbReference type="SAM" id="MobiDB-lite"/>
    </source>
</evidence>
<dbReference type="PANTHER" id="PTHR12106">
    <property type="entry name" value="SORTILIN RELATED"/>
    <property type="match status" value="1"/>
</dbReference>
<evidence type="ECO:0000256" key="16">
    <source>
        <dbReference type="ARBA" id="ARBA00031902"/>
    </source>
</evidence>
<dbReference type="FunFam" id="3.30.60.270:FF:000005">
    <property type="entry name" value="Sortilin"/>
    <property type="match status" value="2"/>
</dbReference>
<keyword evidence="9" id="KW-0333">Golgi apparatus</keyword>
<feature type="compositionally biased region" description="Basic and acidic residues" evidence="17">
    <location>
        <begin position="655"/>
        <end position="665"/>
    </location>
</feature>
<keyword evidence="22" id="KW-1185">Reference proteome</keyword>
<dbReference type="Pfam" id="PF15901">
    <property type="entry name" value="Sortilin_C"/>
    <property type="match status" value="2"/>
</dbReference>
<feature type="transmembrane region" description="Helical" evidence="18">
    <location>
        <begin position="1351"/>
        <end position="1372"/>
    </location>
</feature>
<dbReference type="InterPro" id="IPR031777">
    <property type="entry name" value="Sortilin_C"/>
</dbReference>
<evidence type="ECO:0000313" key="21">
    <source>
        <dbReference type="EMBL" id="KAF2806826.1"/>
    </source>
</evidence>
<keyword evidence="6" id="KW-0677">Repeat</keyword>
<comment type="function">
    <text evidence="13">Functions as a sorting receptor in the Golgi compartment required for the intracellular sorting and delivery of soluble vacuolar proteins, like carboxypeptidase Y (CPY) and proteinase A. Executes multiple rounds of sorting by cycling between the late Golgi and a prevacuolar endosome-like compartment.</text>
</comment>
<keyword evidence="7" id="KW-0653">Protein transport</keyword>
<dbReference type="GeneID" id="54456732"/>
<keyword evidence="8 18" id="KW-1133">Transmembrane helix</keyword>
<evidence type="ECO:0000256" key="9">
    <source>
        <dbReference type="ARBA" id="ARBA00023034"/>
    </source>
</evidence>
<feature type="domain" description="VPS10" evidence="20">
    <location>
        <begin position="705"/>
        <end position="1340"/>
    </location>
</feature>
<evidence type="ECO:0000259" key="20">
    <source>
        <dbReference type="SMART" id="SM00602"/>
    </source>
</evidence>
<evidence type="ECO:0000256" key="3">
    <source>
        <dbReference type="ARBA" id="ARBA00015369"/>
    </source>
</evidence>
<proteinExistence type="predicted"/>
<organism evidence="21">
    <name type="scientific">Mytilinidion resinicola</name>
    <dbReference type="NCBI Taxonomy" id="574789"/>
    <lineage>
        <taxon>Eukaryota</taxon>
        <taxon>Fungi</taxon>
        <taxon>Dikarya</taxon>
        <taxon>Ascomycota</taxon>
        <taxon>Pezizomycotina</taxon>
        <taxon>Dothideomycetes</taxon>
        <taxon>Pleosporomycetidae</taxon>
        <taxon>Mytilinidiales</taxon>
        <taxon>Mytilinidiaceae</taxon>
        <taxon>Mytilinidion</taxon>
    </lineage>
</organism>
<feature type="chain" id="PRO_5044629017" description="Vacuolar protein sorting/targeting protein 10" evidence="19">
    <location>
        <begin position="22"/>
        <end position="1470"/>
    </location>
</feature>
<dbReference type="InterPro" id="IPR031778">
    <property type="entry name" value="Sortilin_N"/>
</dbReference>
<reference evidence="23" key="2">
    <citation type="submission" date="2020-04" db="EMBL/GenBank/DDBJ databases">
        <authorList>
            <consortium name="NCBI Genome Project"/>
        </authorList>
    </citation>
    <scope>NUCLEOTIDE SEQUENCE</scope>
    <source>
        <strain evidence="23">CBS 304.34</strain>
    </source>
</reference>
<dbReference type="InterPro" id="IPR006581">
    <property type="entry name" value="VPS10"/>
</dbReference>
<accession>A0A6A6YDC6</accession>
<dbReference type="GO" id="GO:0005794">
    <property type="term" value="C:Golgi apparatus"/>
    <property type="evidence" value="ECO:0007669"/>
    <property type="project" value="UniProtKB-SubCell"/>
</dbReference>